<evidence type="ECO:0000313" key="2">
    <source>
        <dbReference type="EMBL" id="RNA18841.1"/>
    </source>
</evidence>
<dbReference type="Proteomes" id="UP000276133">
    <property type="component" value="Unassembled WGS sequence"/>
</dbReference>
<reference evidence="2 3" key="1">
    <citation type="journal article" date="2018" name="Sci. Rep.">
        <title>Genomic signatures of local adaptation to the degree of environmental predictability in rotifers.</title>
        <authorList>
            <person name="Franch-Gras L."/>
            <person name="Hahn C."/>
            <person name="Garcia-Roger E.M."/>
            <person name="Carmona M.J."/>
            <person name="Serra M."/>
            <person name="Gomez A."/>
        </authorList>
    </citation>
    <scope>NUCLEOTIDE SEQUENCE [LARGE SCALE GENOMIC DNA]</scope>
    <source>
        <strain evidence="2">HYR1</strain>
    </source>
</reference>
<keyword evidence="3" id="KW-1185">Reference proteome</keyword>
<keyword evidence="1" id="KW-0812">Transmembrane</keyword>
<dbReference type="EMBL" id="REGN01004166">
    <property type="protein sequence ID" value="RNA18841.1"/>
    <property type="molecule type" value="Genomic_DNA"/>
</dbReference>
<accession>A0A3M7R614</accession>
<proteinExistence type="predicted"/>
<evidence type="ECO:0000256" key="1">
    <source>
        <dbReference type="SAM" id="Phobius"/>
    </source>
</evidence>
<sequence length="62" mass="6695">MTSLDDLNSTISSTRISTSNKIPSPSPFFNIYSTITFSIIGIVLIAAMITTVLFHLISVAMT</sequence>
<gene>
    <name evidence="2" type="ORF">BpHYR1_023911</name>
</gene>
<keyword evidence="1" id="KW-0472">Membrane</keyword>
<dbReference type="AlphaFoldDB" id="A0A3M7R614"/>
<protein>
    <submittedName>
        <fullName evidence="2">Uncharacterized protein</fullName>
    </submittedName>
</protein>
<keyword evidence="1" id="KW-1133">Transmembrane helix</keyword>
<feature type="transmembrane region" description="Helical" evidence="1">
    <location>
        <begin position="31"/>
        <end position="57"/>
    </location>
</feature>
<comment type="caution">
    <text evidence="2">The sequence shown here is derived from an EMBL/GenBank/DDBJ whole genome shotgun (WGS) entry which is preliminary data.</text>
</comment>
<organism evidence="2 3">
    <name type="scientific">Brachionus plicatilis</name>
    <name type="common">Marine rotifer</name>
    <name type="synonym">Brachionus muelleri</name>
    <dbReference type="NCBI Taxonomy" id="10195"/>
    <lineage>
        <taxon>Eukaryota</taxon>
        <taxon>Metazoa</taxon>
        <taxon>Spiralia</taxon>
        <taxon>Gnathifera</taxon>
        <taxon>Rotifera</taxon>
        <taxon>Eurotatoria</taxon>
        <taxon>Monogononta</taxon>
        <taxon>Pseudotrocha</taxon>
        <taxon>Ploima</taxon>
        <taxon>Brachionidae</taxon>
        <taxon>Brachionus</taxon>
    </lineage>
</organism>
<evidence type="ECO:0000313" key="3">
    <source>
        <dbReference type="Proteomes" id="UP000276133"/>
    </source>
</evidence>
<name>A0A3M7R614_BRAPC</name>